<keyword evidence="1" id="KW-0614">Plasmid</keyword>
<dbReference type="KEGG" id="nwl:NWFMUON74_71890"/>
<reference evidence="1 2" key="1">
    <citation type="submission" date="2020-08" db="EMBL/GenBank/DDBJ databases">
        <title>Genome Sequencing of Nocardia wallacei strain FMUON74 and assembly.</title>
        <authorList>
            <person name="Toyokawa M."/>
            <person name="Uesaka K."/>
        </authorList>
    </citation>
    <scope>NUCLEOTIDE SEQUENCE [LARGE SCALE GENOMIC DNA]</scope>
    <source>
        <strain evidence="1 2">FMUON74</strain>
        <plasmid evidence="1 2">pFMUON74</plasmid>
    </source>
</reference>
<dbReference type="RefSeq" id="WP_187689697.1">
    <property type="nucleotide sequence ID" value="NZ_AP023397.1"/>
</dbReference>
<evidence type="ECO:0000313" key="1">
    <source>
        <dbReference type="EMBL" id="BCK59417.1"/>
    </source>
</evidence>
<accession>A0A7G1KW53</accession>
<gene>
    <name evidence="1" type="ORF">NWFMUON74_71890</name>
</gene>
<proteinExistence type="predicted"/>
<geneLocation type="plasmid" evidence="1 2">
    <name>pFMUON74</name>
</geneLocation>
<organism evidence="1 2">
    <name type="scientific">Nocardia wallacei</name>
    <dbReference type="NCBI Taxonomy" id="480035"/>
    <lineage>
        <taxon>Bacteria</taxon>
        <taxon>Bacillati</taxon>
        <taxon>Actinomycetota</taxon>
        <taxon>Actinomycetes</taxon>
        <taxon>Mycobacteriales</taxon>
        <taxon>Nocardiaceae</taxon>
        <taxon>Nocardia</taxon>
    </lineage>
</organism>
<dbReference type="GeneID" id="80351555"/>
<dbReference type="Proteomes" id="UP000516173">
    <property type="component" value="Plasmid pFMUON74"/>
</dbReference>
<protein>
    <submittedName>
        <fullName evidence="1">Uncharacterized protein</fullName>
    </submittedName>
</protein>
<sequence length="83" mass="9302">MSAVMATTRISEVDGDRAEWSIHDSVVHVQAVRLADGTETAFEPPLELGQALTEMPRKLWDEVLFRYGMVRRSTAQDLTEVPS</sequence>
<dbReference type="AlphaFoldDB" id="A0A7G1KW53"/>
<evidence type="ECO:0000313" key="2">
    <source>
        <dbReference type="Proteomes" id="UP000516173"/>
    </source>
</evidence>
<name>A0A7G1KW53_9NOCA</name>
<dbReference type="EMBL" id="AP023397">
    <property type="protein sequence ID" value="BCK59417.1"/>
    <property type="molecule type" value="Genomic_DNA"/>
</dbReference>
<keyword evidence="2" id="KW-1185">Reference proteome</keyword>